<dbReference type="InterPro" id="IPR015943">
    <property type="entry name" value="WD40/YVTN_repeat-like_dom_sf"/>
</dbReference>
<feature type="repeat" description="WD" evidence="4">
    <location>
        <begin position="1024"/>
        <end position="1063"/>
    </location>
</feature>
<gene>
    <name evidence="7" type="ORF">JKIAZH3_G2317</name>
</gene>
<dbReference type="InterPro" id="IPR019775">
    <property type="entry name" value="WD40_repeat_CS"/>
</dbReference>
<feature type="compositionally biased region" description="Low complexity" evidence="5">
    <location>
        <begin position="20"/>
        <end position="41"/>
    </location>
</feature>
<dbReference type="PANTHER" id="PTHR19849:SF0">
    <property type="entry name" value="PHOSPHOLIPASE A-2-ACTIVATING PROTEIN"/>
    <property type="match status" value="1"/>
</dbReference>
<feature type="domain" description="F-box" evidence="6">
    <location>
        <begin position="210"/>
        <end position="257"/>
    </location>
</feature>
<organism evidence="7 8">
    <name type="scientific">Tilletia caries</name>
    <name type="common">wheat bunt fungus</name>
    <dbReference type="NCBI Taxonomy" id="13290"/>
    <lineage>
        <taxon>Eukaryota</taxon>
        <taxon>Fungi</taxon>
        <taxon>Dikarya</taxon>
        <taxon>Basidiomycota</taxon>
        <taxon>Ustilaginomycotina</taxon>
        <taxon>Exobasidiomycetes</taxon>
        <taxon>Tilletiales</taxon>
        <taxon>Tilletiaceae</taxon>
        <taxon>Tilletia</taxon>
    </lineage>
</organism>
<evidence type="ECO:0000259" key="6">
    <source>
        <dbReference type="PROSITE" id="PS50181"/>
    </source>
</evidence>
<proteinExistence type="predicted"/>
<feature type="compositionally biased region" description="Low complexity" evidence="5">
    <location>
        <begin position="646"/>
        <end position="678"/>
    </location>
</feature>
<dbReference type="EMBL" id="CAJHJG010002202">
    <property type="protein sequence ID" value="CAD6918677.1"/>
    <property type="molecule type" value="Genomic_DNA"/>
</dbReference>
<accession>A0ABN7IV82</accession>
<keyword evidence="8" id="KW-1185">Reference proteome</keyword>
<feature type="repeat" description="WD" evidence="4">
    <location>
        <begin position="984"/>
        <end position="1023"/>
    </location>
</feature>
<evidence type="ECO:0000313" key="8">
    <source>
        <dbReference type="Proteomes" id="UP000836402"/>
    </source>
</evidence>
<dbReference type="CDD" id="cd00200">
    <property type="entry name" value="WD40"/>
    <property type="match status" value="1"/>
</dbReference>
<evidence type="ECO:0000256" key="3">
    <source>
        <dbReference type="ARBA" id="ARBA00022737"/>
    </source>
</evidence>
<dbReference type="PRINTS" id="PR00320">
    <property type="entry name" value="GPROTEINBRPT"/>
</dbReference>
<feature type="region of interest" description="Disordered" evidence="5">
    <location>
        <begin position="379"/>
        <end position="484"/>
    </location>
</feature>
<dbReference type="Pfam" id="PF12937">
    <property type="entry name" value="F-box-like"/>
    <property type="match status" value="1"/>
</dbReference>
<feature type="region of interest" description="Disordered" evidence="5">
    <location>
        <begin position="496"/>
        <end position="603"/>
    </location>
</feature>
<evidence type="ECO:0000256" key="5">
    <source>
        <dbReference type="SAM" id="MobiDB-lite"/>
    </source>
</evidence>
<dbReference type="Pfam" id="PF00400">
    <property type="entry name" value="WD40"/>
    <property type="match status" value="5"/>
</dbReference>
<dbReference type="SUPFAM" id="SSF50978">
    <property type="entry name" value="WD40 repeat-like"/>
    <property type="match status" value="2"/>
</dbReference>
<dbReference type="PANTHER" id="PTHR19849">
    <property type="entry name" value="PHOSPHOLIPASE A-2-ACTIVATING PROTEIN"/>
    <property type="match status" value="1"/>
</dbReference>
<dbReference type="InterPro" id="IPR036322">
    <property type="entry name" value="WD40_repeat_dom_sf"/>
</dbReference>
<dbReference type="InterPro" id="IPR036047">
    <property type="entry name" value="F-box-like_dom_sf"/>
</dbReference>
<feature type="region of interest" description="Disordered" evidence="5">
    <location>
        <begin position="112"/>
        <end position="133"/>
    </location>
</feature>
<dbReference type="PROSITE" id="PS50294">
    <property type="entry name" value="WD_REPEATS_REGION"/>
    <property type="match status" value="4"/>
</dbReference>
<dbReference type="PROSITE" id="PS00678">
    <property type="entry name" value="WD_REPEATS_1"/>
    <property type="match status" value="4"/>
</dbReference>
<dbReference type="SMART" id="SM00320">
    <property type="entry name" value="WD40"/>
    <property type="match status" value="7"/>
</dbReference>
<evidence type="ECO:0000256" key="2">
    <source>
        <dbReference type="ARBA" id="ARBA00022574"/>
    </source>
</evidence>
<feature type="compositionally biased region" description="Low complexity" evidence="5">
    <location>
        <begin position="48"/>
        <end position="57"/>
    </location>
</feature>
<feature type="compositionally biased region" description="Basic and acidic residues" evidence="5">
    <location>
        <begin position="580"/>
        <end position="592"/>
    </location>
</feature>
<feature type="compositionally biased region" description="Low complexity" evidence="5">
    <location>
        <begin position="453"/>
        <end position="472"/>
    </location>
</feature>
<dbReference type="SMART" id="SM00256">
    <property type="entry name" value="FBOX"/>
    <property type="match status" value="1"/>
</dbReference>
<feature type="repeat" description="WD" evidence="4">
    <location>
        <begin position="944"/>
        <end position="983"/>
    </location>
</feature>
<dbReference type="SUPFAM" id="SSF81383">
    <property type="entry name" value="F-box domain"/>
    <property type="match status" value="1"/>
</dbReference>
<keyword evidence="3" id="KW-0677">Repeat</keyword>
<dbReference type="PROSITE" id="PS50181">
    <property type="entry name" value="FBOX"/>
    <property type="match status" value="1"/>
</dbReference>
<feature type="region of interest" description="Disordered" evidence="5">
    <location>
        <begin position="620"/>
        <end position="680"/>
    </location>
</feature>
<dbReference type="Proteomes" id="UP000836402">
    <property type="component" value="Unassembled WGS sequence"/>
</dbReference>
<dbReference type="PROSITE" id="PS50082">
    <property type="entry name" value="WD_REPEATS_2"/>
    <property type="match status" value="6"/>
</dbReference>
<feature type="compositionally biased region" description="Low complexity" evidence="5">
    <location>
        <begin position="721"/>
        <end position="771"/>
    </location>
</feature>
<feature type="compositionally biased region" description="Acidic residues" evidence="5">
    <location>
        <begin position="535"/>
        <end position="553"/>
    </location>
</feature>
<dbReference type="InterPro" id="IPR001810">
    <property type="entry name" value="F-box_dom"/>
</dbReference>
<comment type="caution">
    <text evidence="7">The sequence shown here is derived from an EMBL/GenBank/DDBJ whole genome shotgun (WGS) entry which is preliminary data.</text>
</comment>
<dbReference type="InterPro" id="IPR020472">
    <property type="entry name" value="WD40_PAC1"/>
</dbReference>
<feature type="compositionally biased region" description="Low complexity" evidence="5">
    <location>
        <begin position="500"/>
        <end position="526"/>
    </location>
</feature>
<evidence type="ECO:0000313" key="7">
    <source>
        <dbReference type="EMBL" id="CAD6918677.1"/>
    </source>
</evidence>
<evidence type="ECO:0000256" key="1">
    <source>
        <dbReference type="ARBA" id="ARBA00022490"/>
    </source>
</evidence>
<dbReference type="Gene3D" id="2.130.10.10">
    <property type="entry name" value="YVTN repeat-like/Quinoprotein amine dehydrogenase"/>
    <property type="match status" value="2"/>
</dbReference>
<feature type="repeat" description="WD" evidence="4">
    <location>
        <begin position="904"/>
        <end position="943"/>
    </location>
</feature>
<evidence type="ECO:0000256" key="4">
    <source>
        <dbReference type="PROSITE-ProRule" id="PRU00221"/>
    </source>
</evidence>
<reference evidence="7" key="1">
    <citation type="submission" date="2020-10" db="EMBL/GenBank/DDBJ databases">
        <authorList>
            <person name="Sedaghatjoo S."/>
        </authorList>
    </citation>
    <scope>NUCLEOTIDE SEQUENCE</scope>
    <source>
        <strain evidence="7">AZH3</strain>
    </source>
</reference>
<feature type="region of interest" description="Disordered" evidence="5">
    <location>
        <begin position="1"/>
        <end position="57"/>
    </location>
</feature>
<feature type="repeat" description="WD" evidence="4">
    <location>
        <begin position="832"/>
        <end position="861"/>
    </location>
</feature>
<protein>
    <recommendedName>
        <fullName evidence="6">F-box domain-containing protein</fullName>
    </recommendedName>
</protein>
<feature type="repeat" description="WD" evidence="4">
    <location>
        <begin position="862"/>
        <end position="903"/>
    </location>
</feature>
<feature type="region of interest" description="Disordered" evidence="5">
    <location>
        <begin position="716"/>
        <end position="791"/>
    </location>
</feature>
<dbReference type="InterPro" id="IPR001680">
    <property type="entry name" value="WD40_rpt"/>
</dbReference>
<keyword evidence="1" id="KW-0963">Cytoplasm</keyword>
<sequence length="1106" mass="116172">MSSASPALGTELGASTRPVSTAASSNSITIANTGDLPNNSTSGGGGSSNANQNQSQASVVAIARAISPPTPAPSPQPTANAIRLAQAHAHARAMAAVADAAAAAAATGAGPSSALDNSFTAMPSTPPHQEDAKLTPVIGSLSGIAAATDLISMDTDRDERTLHSLQSHFLHTFPSLTRSDRLAFLSALIPLSTARELAHLQSLITPNLKVDFLSALPYELSLHILSFIDEPVTLARCAAVSRQWRALVSDEGTWMAMCKKQGRTHPLAASFGSRRSVSFGNFGGKGPSPPSFSYKKHIKLSYLTDSNWRRGGRLLTSHTSLNQQTVTSLAVDRDWIVVGMASSKIHVFDARTGLYYATLRGHETGVWALAMVSGSRRRDAVDPEQSAEPASSYDATIQEVDENSKDSAMDGDGDTSMGEAEDNSMRSRLRPRPLQSEPGVKDKGKRKLFEPLTAGSTSGSNGNAGPSSSGSPRQKNRIDQARSAAELVKMVAAGASRKVLGSPAGASSSSSSSSSSSIISPLEEGSVFPDKSDLADDEEEAEEEDDRDEEEEEAMRSVRARLGLFDENAASGSGGASLSDADRRRPYKRAGDDELQLTYYDPKPCEDMDGLYTAVDDAYAETHPPLPSPLTAKLAPSSSRYGSGLSARHGGAAGVARAVSASVTPSRQAGSSSSALPGAGAGAGAGVGMGIFGGAVDDMGGNGSAAPRYGLFGRQERESPSTRQLQQQQRGSLSGPSSSSSSSLPAPGVASGSGSGSASASGSGSGSSRRSMPADAKERFGLGRPSSQLPSFLFDHSEEDAAEARQAWDAAGLPKTGNAVGLGNPCGSSAGFGNEDAIIVSGSCDRDVRVWNIKTRQCTFVLSGHTSTVRCLKVLDGRPIAISGSRDTNLRIWDLVTGRLLHLCVGHSGSVRCLEAAGNRIVSGSYDNTCRIWDVETGECLHILDGHHHYIYAVAFDGRRVATGSLDTTIRVWDAENGECLALFTGHTSLVGHLQLRDDILVSGGSDGRVIVFSLKTNECIHRLCAHDNSVTSLQFDERFIVTGANDGRVKVWDFRTGKLLRELVEVTAGAVVWKVTFKDDQIVALYTREDKTVMDIISFRPTASA</sequence>
<name>A0ABN7IV82_9BASI</name>
<dbReference type="Gene3D" id="1.20.1280.50">
    <property type="match status" value="1"/>
</dbReference>
<keyword evidence="2 4" id="KW-0853">WD repeat</keyword>